<evidence type="ECO:0000256" key="10">
    <source>
        <dbReference type="ARBA" id="ARBA00023136"/>
    </source>
</evidence>
<evidence type="ECO:0000256" key="9">
    <source>
        <dbReference type="ARBA" id="ARBA00023033"/>
    </source>
</evidence>
<reference evidence="16" key="2">
    <citation type="submission" date="2025-09" db="UniProtKB">
        <authorList>
            <consortium name="Ensembl"/>
        </authorList>
    </citation>
    <scope>IDENTIFICATION</scope>
</reference>
<accession>A0A8D2KSP7</accession>
<dbReference type="GO" id="GO:0020037">
    <property type="term" value="F:heme binding"/>
    <property type="evidence" value="ECO:0007669"/>
    <property type="project" value="UniProtKB-UniRule"/>
</dbReference>
<keyword evidence="3 11" id="KW-0349">Heme</keyword>
<dbReference type="GO" id="GO:0005789">
    <property type="term" value="C:endoplasmic reticulum membrane"/>
    <property type="evidence" value="ECO:0007669"/>
    <property type="project" value="UniProtKB-SubCell"/>
</dbReference>
<evidence type="ECO:0000256" key="4">
    <source>
        <dbReference type="ARBA" id="ARBA00022723"/>
    </source>
</evidence>
<dbReference type="Pfam" id="PF00067">
    <property type="entry name" value="p450"/>
    <property type="match status" value="1"/>
</dbReference>
<evidence type="ECO:0000256" key="13">
    <source>
        <dbReference type="RuleBase" id="RU368045"/>
    </source>
</evidence>
<dbReference type="GO" id="GO:0004508">
    <property type="term" value="F:steroid 17-alpha-monooxygenase activity"/>
    <property type="evidence" value="ECO:0007669"/>
    <property type="project" value="TreeGrafter"/>
</dbReference>
<dbReference type="OMA" id="NAMERDH"/>
<dbReference type="InterPro" id="IPR001128">
    <property type="entry name" value="Cyt_P450"/>
</dbReference>
<comment type="function">
    <text evidence="13">Cytochromes P450 are a group of heme-thiolate monooxygenases. They oxidize a variety of structurally unrelated compounds, including steroids, fatty acids, and xenobiotics.</text>
</comment>
<dbReference type="SUPFAM" id="SSF48264">
    <property type="entry name" value="Cytochrome P450"/>
    <property type="match status" value="1"/>
</dbReference>
<feature type="region of interest" description="Disordered" evidence="14">
    <location>
        <begin position="529"/>
        <end position="565"/>
    </location>
</feature>
<name>A0A8D2KSP7_VARKO</name>
<dbReference type="InterPro" id="IPR002401">
    <property type="entry name" value="Cyt_P450_E_grp-I"/>
</dbReference>
<evidence type="ECO:0000256" key="5">
    <source>
        <dbReference type="ARBA" id="ARBA00022824"/>
    </source>
</evidence>
<dbReference type="Proteomes" id="UP000694545">
    <property type="component" value="Unplaced"/>
</dbReference>
<evidence type="ECO:0000256" key="12">
    <source>
        <dbReference type="RuleBase" id="RU000461"/>
    </source>
</evidence>
<dbReference type="GO" id="GO:0042448">
    <property type="term" value="P:progesterone metabolic process"/>
    <property type="evidence" value="ECO:0007669"/>
    <property type="project" value="TreeGrafter"/>
</dbReference>
<comment type="similarity">
    <text evidence="2 12">Belongs to the cytochrome P450 family.</text>
</comment>
<dbReference type="FunFam" id="1.10.630.10:FF:000002">
    <property type="entry name" value="Cytochrome P450 1A1"/>
    <property type="match status" value="1"/>
</dbReference>
<dbReference type="PANTHER" id="PTHR24289:SF21">
    <property type="entry name" value="CYTOCHROME P450 1A"/>
    <property type="match status" value="1"/>
</dbReference>
<keyword evidence="10 15" id="KW-0472">Membrane</keyword>
<evidence type="ECO:0000313" key="16">
    <source>
        <dbReference type="Ensembl" id="ENSVKKP00000005279.1"/>
    </source>
</evidence>
<evidence type="ECO:0000256" key="11">
    <source>
        <dbReference type="PIRSR" id="PIRSR602401-1"/>
    </source>
</evidence>
<feature type="binding site" description="axial binding residue" evidence="11">
    <location>
        <position position="473"/>
    </location>
    <ligand>
        <name>heme</name>
        <dbReference type="ChEBI" id="CHEBI:30413"/>
    </ligand>
    <ligandPart>
        <name>Fe</name>
        <dbReference type="ChEBI" id="CHEBI:18248"/>
    </ligandPart>
</feature>
<feature type="transmembrane region" description="Helical" evidence="15">
    <location>
        <begin position="20"/>
        <end position="42"/>
    </location>
</feature>
<keyword evidence="8 11" id="KW-0408">Iron</keyword>
<dbReference type="PRINTS" id="PR00463">
    <property type="entry name" value="EP450I"/>
</dbReference>
<dbReference type="PANTHER" id="PTHR24289">
    <property type="entry name" value="STEROID 17-ALPHA-HYDROXYLASE/17,20 LYASE"/>
    <property type="match status" value="1"/>
</dbReference>
<keyword evidence="5 13" id="KW-0256">Endoplasmic reticulum</keyword>
<dbReference type="EC" id="1.14.14.1" evidence="13"/>
<keyword evidence="17" id="KW-1185">Reference proteome</keyword>
<keyword evidence="6 13" id="KW-0492">Microsome</keyword>
<evidence type="ECO:0000256" key="6">
    <source>
        <dbReference type="ARBA" id="ARBA00022848"/>
    </source>
</evidence>
<dbReference type="Ensembl" id="ENSVKKT00000005427.1">
    <property type="protein sequence ID" value="ENSVKKP00000005279.1"/>
    <property type="gene ID" value="ENSVKKG00000003687.1"/>
</dbReference>
<organism evidence="16 17">
    <name type="scientific">Varanus komodoensis</name>
    <name type="common">Komodo dragon</name>
    <dbReference type="NCBI Taxonomy" id="61221"/>
    <lineage>
        <taxon>Eukaryota</taxon>
        <taxon>Metazoa</taxon>
        <taxon>Chordata</taxon>
        <taxon>Craniata</taxon>
        <taxon>Vertebrata</taxon>
        <taxon>Euteleostomi</taxon>
        <taxon>Lepidosauria</taxon>
        <taxon>Squamata</taxon>
        <taxon>Bifurcata</taxon>
        <taxon>Unidentata</taxon>
        <taxon>Episquamata</taxon>
        <taxon>Toxicofera</taxon>
        <taxon>Anguimorpha</taxon>
        <taxon>Paleoanguimorpha</taxon>
        <taxon>Varanoidea</taxon>
        <taxon>Varanidae</taxon>
        <taxon>Varanus</taxon>
    </lineage>
</organism>
<reference evidence="16" key="1">
    <citation type="submission" date="2025-08" db="UniProtKB">
        <authorList>
            <consortium name="Ensembl"/>
        </authorList>
    </citation>
    <scope>IDENTIFICATION</scope>
</reference>
<dbReference type="InterPro" id="IPR008066">
    <property type="entry name" value="Cyt_P450_E_grp-I_CYP1"/>
</dbReference>
<keyword evidence="9 12" id="KW-0503">Monooxygenase</keyword>
<keyword evidence="15" id="KW-0812">Transmembrane</keyword>
<dbReference type="PRINTS" id="PR00385">
    <property type="entry name" value="P450"/>
</dbReference>
<keyword evidence="7 12" id="KW-0560">Oxidoreductase</keyword>
<evidence type="ECO:0000256" key="14">
    <source>
        <dbReference type="SAM" id="MobiDB-lite"/>
    </source>
</evidence>
<dbReference type="PROSITE" id="PS00086">
    <property type="entry name" value="CYTOCHROME_P450"/>
    <property type="match status" value="1"/>
</dbReference>
<evidence type="ECO:0000256" key="15">
    <source>
        <dbReference type="SAM" id="Phobius"/>
    </source>
</evidence>
<dbReference type="GO" id="GO:0042446">
    <property type="term" value="P:hormone biosynthetic process"/>
    <property type="evidence" value="ECO:0007669"/>
    <property type="project" value="TreeGrafter"/>
</dbReference>
<evidence type="ECO:0000256" key="7">
    <source>
        <dbReference type="ARBA" id="ARBA00023002"/>
    </source>
</evidence>
<evidence type="ECO:0000256" key="8">
    <source>
        <dbReference type="ARBA" id="ARBA00023004"/>
    </source>
</evidence>
<comment type="subcellular location">
    <subcellularLocation>
        <location evidence="13">Endoplasmic reticulum membrane</location>
        <topology evidence="13">Peripheral membrane protein</topology>
    </subcellularLocation>
    <subcellularLocation>
        <location evidence="13">Microsome membrane</location>
        <topology evidence="13">Peripheral membrane protein</topology>
    </subcellularLocation>
</comment>
<evidence type="ECO:0000256" key="2">
    <source>
        <dbReference type="ARBA" id="ARBA00010617"/>
    </source>
</evidence>
<keyword evidence="4 11" id="KW-0479">Metal-binding</keyword>
<evidence type="ECO:0000313" key="17">
    <source>
        <dbReference type="Proteomes" id="UP000694545"/>
    </source>
</evidence>
<sequence>MVVSKPSLIAPMLVGNENVIPVTEALLAFTVFCFTFFIIKSFQRQTPRGLKRLPGPRGYPLIGNVLDLGKNPHLSLTRMSQKYGDVMKIHIGTRPVVVLSGLETLRQALVKQGEAFMGRPDLYSFRQISDGQSLAFGREPGEIWRARKSLVLRALRSFSAAPSLASCSTSLLEEHISKEAECLVAKLLQVMEEGKSFDPIRYMVISVVNVTCALSFGSRYSHEDQELLTIVNMTHETEELFGAGSPADFIPVLQYLPNPTMKKFKELDKLFLAFLQKHINEHYENFCKDNIRDITDSLIMQSQEQKIVTNRGSRVHLPEEKIVNLVNDLVGASFDTVTTALSWSLMYLVAYPEIQKKIQAELDQTVGGERNPRLSDRPMLPYTEAFILEVFRHSSYFPFTIPHCTTQDTVLNGFWIPKDTCVFINQWQVNHNEKLWKDPSSFSPERFLTAEGTGIDRAKSEKVLVFGLGKRRCIGESIARQEVFLFLASLLHALEFSICDGKPVDLTPCYGLVMKHKRCDRFQVKQRIQKRRSEGAVENSFGQGPTKPFPAVPSRCSAGDDGKGS</sequence>
<dbReference type="InterPro" id="IPR036396">
    <property type="entry name" value="Cyt_P450_sf"/>
</dbReference>
<dbReference type="InterPro" id="IPR017972">
    <property type="entry name" value="Cyt_P450_CS"/>
</dbReference>
<proteinExistence type="inferred from homology"/>
<dbReference type="Gene3D" id="1.10.630.10">
    <property type="entry name" value="Cytochrome P450"/>
    <property type="match status" value="1"/>
</dbReference>
<dbReference type="PRINTS" id="PR01683">
    <property type="entry name" value="EP450ICYP1A"/>
</dbReference>
<protein>
    <recommendedName>
        <fullName evidence="13">Cytochrome P450 1A</fullName>
        <ecNumber evidence="13">1.14.14.1</ecNumber>
    </recommendedName>
</protein>
<keyword evidence="15" id="KW-1133">Transmembrane helix</keyword>
<evidence type="ECO:0000256" key="1">
    <source>
        <dbReference type="ARBA" id="ARBA00001971"/>
    </source>
</evidence>
<dbReference type="AlphaFoldDB" id="A0A8D2KSP7"/>
<dbReference type="GO" id="GO:0005506">
    <property type="term" value="F:iron ion binding"/>
    <property type="evidence" value="ECO:0007669"/>
    <property type="project" value="UniProtKB-UniRule"/>
</dbReference>
<comment type="cofactor">
    <cofactor evidence="1 11 13">
        <name>heme</name>
        <dbReference type="ChEBI" id="CHEBI:30413"/>
    </cofactor>
</comment>
<evidence type="ECO:0000256" key="3">
    <source>
        <dbReference type="ARBA" id="ARBA00022617"/>
    </source>
</evidence>
<gene>
    <name evidence="16" type="primary">LOC123033737</name>
</gene>